<reference evidence="2" key="1">
    <citation type="submission" date="2020-10" db="EMBL/GenBank/DDBJ databases">
        <title>Mucilaginibacter mali sp. nov., isolated from rhizosphere soil of apple orchard.</title>
        <authorList>
            <person name="Lee J.-S."/>
            <person name="Kim H.S."/>
            <person name="Kim J.-S."/>
        </authorList>
    </citation>
    <scope>NUCLEOTIDE SEQUENCE</scope>
    <source>
        <strain evidence="2">KCTC 22746</strain>
    </source>
</reference>
<proteinExistence type="predicted"/>
<dbReference type="SUPFAM" id="SSF109854">
    <property type="entry name" value="DinB/YfiT-like putative metalloenzymes"/>
    <property type="match status" value="1"/>
</dbReference>
<dbReference type="Proteomes" id="UP000622475">
    <property type="component" value="Unassembled WGS sequence"/>
</dbReference>
<dbReference type="InterPro" id="IPR024775">
    <property type="entry name" value="DinB-like"/>
</dbReference>
<accession>A0A929KWM3</accession>
<name>A0A929KWM3_9SPHI</name>
<evidence type="ECO:0000313" key="2">
    <source>
        <dbReference type="EMBL" id="MBE9660269.1"/>
    </source>
</evidence>
<dbReference type="EMBL" id="JADFFL010000001">
    <property type="protein sequence ID" value="MBE9660269.1"/>
    <property type="molecule type" value="Genomic_DNA"/>
</dbReference>
<sequence>MIPVLSTVDQFLQQMQTHPINWEEYPAPGKWSPKQIIGHLCDSAQINLQRFIRCTYEQNFKLIYHQEEWVALQRYQEMPVEDIIKLWQLLNGQIQRVLDDYPPDRWQVTCDNGRYEPSFNTVEFIARDYVAHMQNHFKQIIA</sequence>
<feature type="domain" description="DinB-like" evidence="1">
    <location>
        <begin position="10"/>
        <end position="140"/>
    </location>
</feature>
<evidence type="ECO:0000259" key="1">
    <source>
        <dbReference type="Pfam" id="PF12867"/>
    </source>
</evidence>
<dbReference type="Gene3D" id="1.20.120.450">
    <property type="entry name" value="dinb family like domain"/>
    <property type="match status" value="1"/>
</dbReference>
<gene>
    <name evidence="2" type="ORF">IRJ16_00085</name>
</gene>
<organism evidence="2 3">
    <name type="scientific">Mucilaginibacter myungsuensis</name>
    <dbReference type="NCBI Taxonomy" id="649104"/>
    <lineage>
        <taxon>Bacteria</taxon>
        <taxon>Pseudomonadati</taxon>
        <taxon>Bacteroidota</taxon>
        <taxon>Sphingobacteriia</taxon>
        <taxon>Sphingobacteriales</taxon>
        <taxon>Sphingobacteriaceae</taxon>
        <taxon>Mucilaginibacter</taxon>
    </lineage>
</organism>
<evidence type="ECO:0000313" key="3">
    <source>
        <dbReference type="Proteomes" id="UP000622475"/>
    </source>
</evidence>
<dbReference type="Pfam" id="PF12867">
    <property type="entry name" value="DinB_2"/>
    <property type="match status" value="1"/>
</dbReference>
<dbReference type="InterPro" id="IPR034660">
    <property type="entry name" value="DinB/YfiT-like"/>
</dbReference>
<dbReference type="AlphaFoldDB" id="A0A929KWM3"/>
<protein>
    <submittedName>
        <fullName evidence="2">DinB family protein</fullName>
    </submittedName>
</protein>
<comment type="caution">
    <text evidence="2">The sequence shown here is derived from an EMBL/GenBank/DDBJ whole genome shotgun (WGS) entry which is preliminary data.</text>
</comment>
<dbReference type="RefSeq" id="WP_194109477.1">
    <property type="nucleotide sequence ID" value="NZ_JADFFL010000001.1"/>
</dbReference>
<keyword evidence="3" id="KW-1185">Reference proteome</keyword>